<keyword evidence="3" id="KW-0479">Metal-binding</keyword>
<dbReference type="NCBIfam" id="NF033749">
    <property type="entry name" value="bact_hemeryth"/>
    <property type="match status" value="1"/>
</dbReference>
<evidence type="ECO:0000256" key="2">
    <source>
        <dbReference type="ARBA" id="ARBA00022621"/>
    </source>
</evidence>
<evidence type="ECO:0000256" key="5">
    <source>
        <dbReference type="SAM" id="Phobius"/>
    </source>
</evidence>
<proteinExistence type="inferred from homology"/>
<dbReference type="AlphaFoldDB" id="A0A1Y5HSI0"/>
<feature type="domain" description="Hemerythrin-like" evidence="6">
    <location>
        <begin position="66"/>
        <end position="178"/>
    </location>
</feature>
<protein>
    <submittedName>
        <fullName evidence="7">Hemerythrin</fullName>
    </submittedName>
</protein>
<evidence type="ECO:0000256" key="4">
    <source>
        <dbReference type="ARBA" id="ARBA00023004"/>
    </source>
</evidence>
<dbReference type="InterPro" id="IPR012312">
    <property type="entry name" value="Hemerythrin-like"/>
</dbReference>
<dbReference type="PANTHER" id="PTHR37164:SF1">
    <property type="entry name" value="BACTERIOHEMERYTHRIN"/>
    <property type="match status" value="1"/>
</dbReference>
<dbReference type="InterPro" id="IPR016131">
    <property type="entry name" value="Haemerythrin_Fe_BS"/>
</dbReference>
<organism evidence="7 8">
    <name type="scientific">Oleispira antarctica</name>
    <dbReference type="NCBI Taxonomy" id="188908"/>
    <lineage>
        <taxon>Bacteria</taxon>
        <taxon>Pseudomonadati</taxon>
        <taxon>Pseudomonadota</taxon>
        <taxon>Gammaproteobacteria</taxon>
        <taxon>Oceanospirillales</taxon>
        <taxon>Oceanospirillaceae</taxon>
        <taxon>Oleispira</taxon>
    </lineage>
</organism>
<dbReference type="PANTHER" id="PTHR37164">
    <property type="entry name" value="BACTERIOHEMERYTHRIN"/>
    <property type="match status" value="1"/>
</dbReference>
<keyword evidence="4" id="KW-0408">Iron</keyword>
<feature type="transmembrane region" description="Helical" evidence="5">
    <location>
        <begin position="7"/>
        <end position="26"/>
    </location>
</feature>
<dbReference type="InterPro" id="IPR050669">
    <property type="entry name" value="Hemerythrin"/>
</dbReference>
<dbReference type="Pfam" id="PF01814">
    <property type="entry name" value="Hemerythrin"/>
    <property type="match status" value="1"/>
</dbReference>
<comment type="caution">
    <text evidence="7">The sequence shown here is derived from an EMBL/GenBank/DDBJ whole genome shotgun (WGS) entry which is preliminary data.</text>
</comment>
<accession>A0A1Y5HSI0</accession>
<dbReference type="Proteomes" id="UP000227088">
    <property type="component" value="Unassembled WGS sequence"/>
</dbReference>
<keyword evidence="2" id="KW-0813">Transport</keyword>
<sequence>MNKRSNALIFAALIGLIIVAIGLGFLMGLSNPVPWILIAVLILIPFAYKKYNKSEAIVWKNEYSVGIQSLDDDHKRLIFLLNQFKTAYDYDTSAEFERQALEQLVEYTRFHFSREEEMMQEAGYEGIEEHKQQHKNMIAQVEEFVGLYNREGHDSLNEVSTYLTNWLINHINGTDKQYTQVMLEKGLK</sequence>
<evidence type="ECO:0000259" key="6">
    <source>
        <dbReference type="Pfam" id="PF01814"/>
    </source>
</evidence>
<keyword evidence="5" id="KW-1133">Transmembrane helix</keyword>
<comment type="similarity">
    <text evidence="1">Belongs to the hemerythrin family.</text>
</comment>
<evidence type="ECO:0000313" key="7">
    <source>
        <dbReference type="EMBL" id="OUS40276.1"/>
    </source>
</evidence>
<keyword evidence="2" id="KW-0561">Oxygen transport</keyword>
<feature type="transmembrane region" description="Helical" evidence="5">
    <location>
        <begin position="32"/>
        <end position="48"/>
    </location>
</feature>
<dbReference type="InterPro" id="IPR035938">
    <property type="entry name" value="Hemerythrin-like_sf"/>
</dbReference>
<evidence type="ECO:0000313" key="8">
    <source>
        <dbReference type="Proteomes" id="UP000227088"/>
    </source>
</evidence>
<evidence type="ECO:0000256" key="1">
    <source>
        <dbReference type="ARBA" id="ARBA00010587"/>
    </source>
</evidence>
<name>A0A1Y5HSI0_OLEAN</name>
<keyword evidence="5" id="KW-0812">Transmembrane</keyword>
<dbReference type="GO" id="GO:0005344">
    <property type="term" value="F:oxygen carrier activity"/>
    <property type="evidence" value="ECO:0007669"/>
    <property type="project" value="UniProtKB-KW"/>
</dbReference>
<dbReference type="SUPFAM" id="SSF47188">
    <property type="entry name" value="Hemerythrin-like"/>
    <property type="match status" value="1"/>
</dbReference>
<dbReference type="GO" id="GO:0046872">
    <property type="term" value="F:metal ion binding"/>
    <property type="evidence" value="ECO:0007669"/>
    <property type="project" value="UniProtKB-KW"/>
</dbReference>
<keyword evidence="5" id="KW-0472">Membrane</keyword>
<gene>
    <name evidence="7" type="ORF">A9R00_06870</name>
</gene>
<dbReference type="PROSITE" id="PS00550">
    <property type="entry name" value="HEMERYTHRINS"/>
    <property type="match status" value="1"/>
</dbReference>
<dbReference type="CDD" id="cd12107">
    <property type="entry name" value="Hemerythrin"/>
    <property type="match status" value="1"/>
</dbReference>
<evidence type="ECO:0000256" key="3">
    <source>
        <dbReference type="ARBA" id="ARBA00022723"/>
    </source>
</evidence>
<dbReference type="EMBL" id="MABE01000388">
    <property type="protein sequence ID" value="OUS40276.1"/>
    <property type="molecule type" value="Genomic_DNA"/>
</dbReference>
<dbReference type="Gene3D" id="1.20.120.50">
    <property type="entry name" value="Hemerythrin-like"/>
    <property type="match status" value="1"/>
</dbReference>
<reference evidence="8" key="1">
    <citation type="journal article" date="2017" name="Proc. Natl. Acad. Sci. U.S.A.">
        <title>Simulation of Deepwater Horizon oil plume reveals substrate specialization within a complex community of hydrocarbon degraders.</title>
        <authorList>
            <person name="Hu P."/>
            <person name="Dubinsky E.A."/>
            <person name="Probst A.J."/>
            <person name="Wang J."/>
            <person name="Sieber C.M.K."/>
            <person name="Tom L.M."/>
            <person name="Gardinali P."/>
            <person name="Banfield J.F."/>
            <person name="Atlas R.M."/>
            <person name="Andersen G.L."/>
        </authorList>
    </citation>
    <scope>NUCLEOTIDE SEQUENCE [LARGE SCALE GENOMIC DNA]</scope>
</reference>
<dbReference type="NCBIfam" id="TIGR02481">
    <property type="entry name" value="hemeryth_dom"/>
    <property type="match status" value="1"/>
</dbReference>
<dbReference type="InterPro" id="IPR012827">
    <property type="entry name" value="Hemerythrin_metal-bd"/>
</dbReference>